<evidence type="ECO:0000313" key="3">
    <source>
        <dbReference type="Proteomes" id="UP000198379"/>
    </source>
</evidence>
<dbReference type="Proteomes" id="UP000198379">
    <property type="component" value="Unassembled WGS sequence"/>
</dbReference>
<evidence type="ECO:0000256" key="1">
    <source>
        <dbReference type="SAM" id="MobiDB-lite"/>
    </source>
</evidence>
<reference evidence="2 3" key="1">
    <citation type="submission" date="2017-06" db="EMBL/GenBank/DDBJ databases">
        <authorList>
            <person name="Kim H.J."/>
            <person name="Triplett B.A."/>
        </authorList>
    </citation>
    <scope>NUCLEOTIDE SEQUENCE [LARGE SCALE GENOMIC DNA]</scope>
    <source>
        <strain evidence="2 3">DSM 25597</strain>
    </source>
</reference>
<protein>
    <submittedName>
        <fullName evidence="2">Uncharacterized protein</fullName>
    </submittedName>
</protein>
<feature type="compositionally biased region" description="Polar residues" evidence="1">
    <location>
        <begin position="13"/>
        <end position="22"/>
    </location>
</feature>
<dbReference type="OrthoDB" id="1451549at2"/>
<name>A0A239E1K1_9FLAO</name>
<feature type="region of interest" description="Disordered" evidence="1">
    <location>
        <begin position="1"/>
        <end position="23"/>
    </location>
</feature>
<proteinExistence type="predicted"/>
<sequence>MDILTEAEAFENSKMSHMSTSDRVVASREAKRLILAINEIYKETKEPELMDMMKRLTEKKRKIEKRLKGRPDTA</sequence>
<accession>A0A239E1K1</accession>
<dbReference type="RefSeq" id="WP_089374008.1">
    <property type="nucleotide sequence ID" value="NZ_BMEP01000004.1"/>
</dbReference>
<evidence type="ECO:0000313" key="2">
    <source>
        <dbReference type="EMBL" id="SNS38487.1"/>
    </source>
</evidence>
<dbReference type="AlphaFoldDB" id="A0A239E1K1"/>
<keyword evidence="3" id="KW-1185">Reference proteome</keyword>
<gene>
    <name evidence="2" type="ORF">SAMN06265376_11350</name>
</gene>
<organism evidence="2 3">
    <name type="scientific">Dokdonia pacifica</name>
    <dbReference type="NCBI Taxonomy" id="1627892"/>
    <lineage>
        <taxon>Bacteria</taxon>
        <taxon>Pseudomonadati</taxon>
        <taxon>Bacteroidota</taxon>
        <taxon>Flavobacteriia</taxon>
        <taxon>Flavobacteriales</taxon>
        <taxon>Flavobacteriaceae</taxon>
        <taxon>Dokdonia</taxon>
    </lineage>
</organism>
<dbReference type="EMBL" id="FZNY01000013">
    <property type="protein sequence ID" value="SNS38487.1"/>
    <property type="molecule type" value="Genomic_DNA"/>
</dbReference>